<name>A0A4S4EFN6_CAMSN</name>
<dbReference type="PANTHER" id="PTHR11871">
    <property type="entry name" value="PROTEIN PHOSPHATASE PP2A REGULATORY SUBUNIT B"/>
    <property type="match status" value="1"/>
</dbReference>
<evidence type="ECO:0000313" key="4">
    <source>
        <dbReference type="EMBL" id="THG15223.1"/>
    </source>
</evidence>
<proteinExistence type="predicted"/>
<feature type="transmembrane region" description="Helical" evidence="3">
    <location>
        <begin position="68"/>
        <end position="89"/>
    </location>
</feature>
<comment type="caution">
    <text evidence="4">The sequence shown here is derived from an EMBL/GenBank/DDBJ whole genome shotgun (WGS) entry which is preliminary data.</text>
</comment>
<dbReference type="GO" id="GO:0000159">
    <property type="term" value="C:protein phosphatase type 2A complex"/>
    <property type="evidence" value="ECO:0007669"/>
    <property type="project" value="InterPro"/>
</dbReference>
<dbReference type="GO" id="GO:0019888">
    <property type="term" value="F:protein phosphatase regulator activity"/>
    <property type="evidence" value="ECO:0007669"/>
    <property type="project" value="InterPro"/>
</dbReference>
<keyword evidence="3" id="KW-0812">Transmembrane</keyword>
<evidence type="ECO:0000313" key="5">
    <source>
        <dbReference type="Proteomes" id="UP000306102"/>
    </source>
</evidence>
<evidence type="ECO:0000256" key="3">
    <source>
        <dbReference type="SAM" id="Phobius"/>
    </source>
</evidence>
<dbReference type="AlphaFoldDB" id="A0A4S4EFN6"/>
<organism evidence="4 5">
    <name type="scientific">Camellia sinensis var. sinensis</name>
    <name type="common">China tea</name>
    <dbReference type="NCBI Taxonomy" id="542762"/>
    <lineage>
        <taxon>Eukaryota</taxon>
        <taxon>Viridiplantae</taxon>
        <taxon>Streptophyta</taxon>
        <taxon>Embryophyta</taxon>
        <taxon>Tracheophyta</taxon>
        <taxon>Spermatophyta</taxon>
        <taxon>Magnoliopsida</taxon>
        <taxon>eudicotyledons</taxon>
        <taxon>Gunneridae</taxon>
        <taxon>Pentapetalae</taxon>
        <taxon>asterids</taxon>
        <taxon>Ericales</taxon>
        <taxon>Theaceae</taxon>
        <taxon>Camellia</taxon>
    </lineage>
</organism>
<evidence type="ECO:0000256" key="2">
    <source>
        <dbReference type="ARBA" id="ARBA00022737"/>
    </source>
</evidence>
<gene>
    <name evidence="4" type="ORF">TEA_013846</name>
</gene>
<dbReference type="EMBL" id="SDRB02004865">
    <property type="protein sequence ID" value="THG15223.1"/>
    <property type="molecule type" value="Genomic_DNA"/>
</dbReference>
<feature type="transmembrane region" description="Helical" evidence="3">
    <location>
        <begin position="43"/>
        <end position="62"/>
    </location>
</feature>
<dbReference type="Proteomes" id="UP000306102">
    <property type="component" value="Unassembled WGS sequence"/>
</dbReference>
<dbReference type="InterPro" id="IPR000009">
    <property type="entry name" value="PP2A_PR55"/>
</dbReference>
<keyword evidence="1" id="KW-0853">WD repeat</keyword>
<keyword evidence="2" id="KW-0677">Repeat</keyword>
<accession>A0A4S4EFN6</accession>
<protein>
    <submittedName>
        <fullName evidence="4">Uncharacterized protein</fullName>
    </submittedName>
</protein>
<evidence type="ECO:0000256" key="1">
    <source>
        <dbReference type="ARBA" id="ARBA00022574"/>
    </source>
</evidence>
<sequence>MDGVHWTKVIEHGTINMELLSVFEVLEGLKKFRRLSIDPSVELLLLIITEPVLEGMFIGIMLTDNSTYYVLHSYVICITMTQYLINLIAASVEMDFILQLDLIGLSFFNRNSSNLLRIFSNGVGSEEGITMEASKNPCRKPHLQAASRARRSSLSNLTRAFYRQGHENSSSGSTDFSCNLNSKLLHLAWHPRTNLIACGAGNSLLLYYA</sequence>
<dbReference type="STRING" id="542762.A0A4S4EFN6"/>
<keyword evidence="3" id="KW-0472">Membrane</keyword>
<keyword evidence="5" id="KW-1185">Reference proteome</keyword>
<keyword evidence="3" id="KW-1133">Transmembrane helix</keyword>
<reference evidence="4 5" key="1">
    <citation type="journal article" date="2018" name="Proc. Natl. Acad. Sci. U.S.A.">
        <title>Draft genome sequence of Camellia sinensis var. sinensis provides insights into the evolution of the tea genome and tea quality.</title>
        <authorList>
            <person name="Wei C."/>
            <person name="Yang H."/>
            <person name="Wang S."/>
            <person name="Zhao J."/>
            <person name="Liu C."/>
            <person name="Gao L."/>
            <person name="Xia E."/>
            <person name="Lu Y."/>
            <person name="Tai Y."/>
            <person name="She G."/>
            <person name="Sun J."/>
            <person name="Cao H."/>
            <person name="Tong W."/>
            <person name="Gao Q."/>
            <person name="Li Y."/>
            <person name="Deng W."/>
            <person name="Jiang X."/>
            <person name="Wang W."/>
            <person name="Chen Q."/>
            <person name="Zhang S."/>
            <person name="Li H."/>
            <person name="Wu J."/>
            <person name="Wang P."/>
            <person name="Li P."/>
            <person name="Shi C."/>
            <person name="Zheng F."/>
            <person name="Jian J."/>
            <person name="Huang B."/>
            <person name="Shan D."/>
            <person name="Shi M."/>
            <person name="Fang C."/>
            <person name="Yue Y."/>
            <person name="Li F."/>
            <person name="Li D."/>
            <person name="Wei S."/>
            <person name="Han B."/>
            <person name="Jiang C."/>
            <person name="Yin Y."/>
            <person name="Xia T."/>
            <person name="Zhang Z."/>
            <person name="Bennetzen J.L."/>
            <person name="Zhao S."/>
            <person name="Wan X."/>
        </authorList>
    </citation>
    <scope>NUCLEOTIDE SEQUENCE [LARGE SCALE GENOMIC DNA]</scope>
    <source>
        <strain evidence="5">cv. Shuchazao</strain>
        <tissue evidence="4">Leaf</tissue>
    </source>
</reference>